<gene>
    <name evidence="2" type="ORF">AOZ06_17140</name>
</gene>
<protein>
    <recommendedName>
        <fullName evidence="1">Methyltransferase type 11 domain-containing protein</fullName>
    </recommendedName>
</protein>
<dbReference type="Proteomes" id="UP000063699">
    <property type="component" value="Chromosome"/>
</dbReference>
<dbReference type="GO" id="GO:0008757">
    <property type="term" value="F:S-adenosylmethionine-dependent methyltransferase activity"/>
    <property type="evidence" value="ECO:0007669"/>
    <property type="project" value="InterPro"/>
</dbReference>
<dbReference type="Gene3D" id="3.40.50.150">
    <property type="entry name" value="Vaccinia Virus protein VP39"/>
    <property type="match status" value="1"/>
</dbReference>
<evidence type="ECO:0000313" key="2">
    <source>
        <dbReference type="EMBL" id="ALG08407.1"/>
    </source>
</evidence>
<evidence type="ECO:0000313" key="3">
    <source>
        <dbReference type="Proteomes" id="UP000063699"/>
    </source>
</evidence>
<feature type="domain" description="Methyltransferase type 11" evidence="1">
    <location>
        <begin position="26"/>
        <end position="122"/>
    </location>
</feature>
<reference evidence="2 3" key="1">
    <citation type="submission" date="2015-07" db="EMBL/GenBank/DDBJ databases">
        <title>Genome sequencing of Kibdelosporangium phytohabitans.</title>
        <authorList>
            <person name="Qin S."/>
            <person name="Xing K."/>
        </authorList>
    </citation>
    <scope>NUCLEOTIDE SEQUENCE [LARGE SCALE GENOMIC DNA]</scope>
    <source>
        <strain evidence="2 3">KLBMP1111</strain>
    </source>
</reference>
<organism evidence="2 3">
    <name type="scientific">Kibdelosporangium phytohabitans</name>
    <dbReference type="NCBI Taxonomy" id="860235"/>
    <lineage>
        <taxon>Bacteria</taxon>
        <taxon>Bacillati</taxon>
        <taxon>Actinomycetota</taxon>
        <taxon>Actinomycetes</taxon>
        <taxon>Pseudonocardiales</taxon>
        <taxon>Pseudonocardiaceae</taxon>
        <taxon>Kibdelosporangium</taxon>
    </lineage>
</organism>
<evidence type="ECO:0000259" key="1">
    <source>
        <dbReference type="Pfam" id="PF08241"/>
    </source>
</evidence>
<dbReference type="InterPro" id="IPR013216">
    <property type="entry name" value="Methyltransf_11"/>
</dbReference>
<dbReference type="KEGG" id="kphy:AOZ06_17140"/>
<name>A0A0N7F3E5_9PSEU</name>
<dbReference type="AlphaFoldDB" id="A0A0N7F3E5"/>
<dbReference type="EMBL" id="CP012752">
    <property type="protein sequence ID" value="ALG08407.1"/>
    <property type="molecule type" value="Genomic_DNA"/>
</dbReference>
<accession>A0A0N7F3E5</accession>
<keyword evidence="3" id="KW-1185">Reference proteome</keyword>
<dbReference type="Pfam" id="PF08241">
    <property type="entry name" value="Methyltransf_11"/>
    <property type="match status" value="1"/>
</dbReference>
<dbReference type="CDD" id="cd02440">
    <property type="entry name" value="AdoMet_MTases"/>
    <property type="match status" value="1"/>
</dbReference>
<proteinExistence type="predicted"/>
<dbReference type="SUPFAM" id="SSF53335">
    <property type="entry name" value="S-adenosyl-L-methionine-dependent methyltransferases"/>
    <property type="match status" value="1"/>
</dbReference>
<dbReference type="STRING" id="860235.AOZ06_17140"/>
<sequence>MVPNEEWLFDRFAALSERSGCVLTALDFGCGSGRMITRSLAAGVGDFWGADTYYGEGEIFTNDGGAVAAATRRRIKVLVPGEPLPFDDDTFDYVCSNQVFEHVEDLPWTLRELARVTRPGGTQVHLFPTRELLVEAHLGVPLIHRLPVGRRAAWARRFYPRAHHAKETASFEEWWKSMGPFLAENTFYRSRGEYEDVLGQHFRVTHVERQKLAYHLGRSRLRPFARLVPTRLELMRVGMAVHLRPW</sequence>
<dbReference type="RefSeq" id="WP_054290314.1">
    <property type="nucleotide sequence ID" value="NZ_CP012752.1"/>
</dbReference>
<dbReference type="InterPro" id="IPR029063">
    <property type="entry name" value="SAM-dependent_MTases_sf"/>
</dbReference>